<dbReference type="EMBL" id="ML211412">
    <property type="protein sequence ID" value="TFK83221.1"/>
    <property type="molecule type" value="Genomic_DNA"/>
</dbReference>
<proteinExistence type="predicted"/>
<reference evidence="1 2" key="1">
    <citation type="journal article" date="2019" name="Nat. Ecol. Evol.">
        <title>Megaphylogeny resolves global patterns of mushroom evolution.</title>
        <authorList>
            <person name="Varga T."/>
            <person name="Krizsan K."/>
            <person name="Foldi C."/>
            <person name="Dima B."/>
            <person name="Sanchez-Garcia M."/>
            <person name="Sanchez-Ramirez S."/>
            <person name="Szollosi G.J."/>
            <person name="Szarkandi J.G."/>
            <person name="Papp V."/>
            <person name="Albert L."/>
            <person name="Andreopoulos W."/>
            <person name="Angelini C."/>
            <person name="Antonin V."/>
            <person name="Barry K.W."/>
            <person name="Bougher N.L."/>
            <person name="Buchanan P."/>
            <person name="Buyck B."/>
            <person name="Bense V."/>
            <person name="Catcheside P."/>
            <person name="Chovatia M."/>
            <person name="Cooper J."/>
            <person name="Damon W."/>
            <person name="Desjardin D."/>
            <person name="Finy P."/>
            <person name="Geml J."/>
            <person name="Haridas S."/>
            <person name="Hughes K."/>
            <person name="Justo A."/>
            <person name="Karasinski D."/>
            <person name="Kautmanova I."/>
            <person name="Kiss B."/>
            <person name="Kocsube S."/>
            <person name="Kotiranta H."/>
            <person name="LaButti K.M."/>
            <person name="Lechner B.E."/>
            <person name="Liimatainen K."/>
            <person name="Lipzen A."/>
            <person name="Lukacs Z."/>
            <person name="Mihaltcheva S."/>
            <person name="Morgado L.N."/>
            <person name="Niskanen T."/>
            <person name="Noordeloos M.E."/>
            <person name="Ohm R.A."/>
            <person name="Ortiz-Santana B."/>
            <person name="Ovrebo C."/>
            <person name="Racz N."/>
            <person name="Riley R."/>
            <person name="Savchenko A."/>
            <person name="Shiryaev A."/>
            <person name="Soop K."/>
            <person name="Spirin V."/>
            <person name="Szebenyi C."/>
            <person name="Tomsovsky M."/>
            <person name="Tulloss R.E."/>
            <person name="Uehling J."/>
            <person name="Grigoriev I.V."/>
            <person name="Vagvolgyi C."/>
            <person name="Papp T."/>
            <person name="Martin F.M."/>
            <person name="Miettinen O."/>
            <person name="Hibbett D.S."/>
            <person name="Nagy L.G."/>
        </authorList>
    </citation>
    <scope>NUCLEOTIDE SEQUENCE [LARGE SCALE GENOMIC DNA]</scope>
    <source>
        <strain evidence="1 2">HHB13444</strain>
    </source>
</reference>
<gene>
    <name evidence="1" type="ORF">K466DRAFT_270914</name>
</gene>
<organism evidence="1 2">
    <name type="scientific">Polyporus arcularius HHB13444</name>
    <dbReference type="NCBI Taxonomy" id="1314778"/>
    <lineage>
        <taxon>Eukaryota</taxon>
        <taxon>Fungi</taxon>
        <taxon>Dikarya</taxon>
        <taxon>Basidiomycota</taxon>
        <taxon>Agaricomycotina</taxon>
        <taxon>Agaricomycetes</taxon>
        <taxon>Polyporales</taxon>
        <taxon>Polyporaceae</taxon>
        <taxon>Polyporus</taxon>
    </lineage>
</organism>
<accession>A0A5C3P134</accession>
<keyword evidence="2" id="KW-1185">Reference proteome</keyword>
<evidence type="ECO:0000313" key="2">
    <source>
        <dbReference type="Proteomes" id="UP000308197"/>
    </source>
</evidence>
<evidence type="ECO:0000313" key="1">
    <source>
        <dbReference type="EMBL" id="TFK83221.1"/>
    </source>
</evidence>
<sequence>MGTDDHHCAGDVRRLYASQLAVSLIKLDLKSCTKLHKLKFEFDVGAAPTLTSMPWNATSLIESGHG</sequence>
<dbReference type="AlphaFoldDB" id="A0A5C3P134"/>
<name>A0A5C3P134_9APHY</name>
<dbReference type="InParanoid" id="A0A5C3P134"/>
<dbReference type="Proteomes" id="UP000308197">
    <property type="component" value="Unassembled WGS sequence"/>
</dbReference>
<protein>
    <submittedName>
        <fullName evidence="1">Uncharacterized protein</fullName>
    </submittedName>
</protein>